<protein>
    <submittedName>
        <fullName evidence="2">Helix-turn-helix domain-containing protein</fullName>
    </submittedName>
</protein>
<accession>A0A845G214</accession>
<sequence length="196" mass="21557">MTHSIDFRAIGDPALIEVLASPVRQEIVDMLAALGGEGSAGDLAEQLGRHVDGLYYHLKILCKVGLVEAVEAGAEGRRYRLGGGTRALRLAYNTKDQSHAKALRMFSHGLLQVAEQDFDAALSMDGVLTQGRHRELWAARNKAWLSADELVEVNELLERLCSLMSRPRSPERDRLLSCTFVLAPNRAVAKRRGPAE</sequence>
<dbReference type="InterPro" id="IPR001845">
    <property type="entry name" value="HTH_ArsR_DNA-bd_dom"/>
</dbReference>
<evidence type="ECO:0000313" key="3">
    <source>
        <dbReference type="Proteomes" id="UP000470302"/>
    </source>
</evidence>
<dbReference type="GO" id="GO:0003700">
    <property type="term" value="F:DNA-binding transcription factor activity"/>
    <property type="evidence" value="ECO:0007669"/>
    <property type="project" value="InterPro"/>
</dbReference>
<dbReference type="Proteomes" id="UP000470302">
    <property type="component" value="Unassembled WGS sequence"/>
</dbReference>
<dbReference type="SUPFAM" id="SSF46785">
    <property type="entry name" value="Winged helix' DNA-binding domain"/>
    <property type="match status" value="1"/>
</dbReference>
<dbReference type="CDD" id="cd00090">
    <property type="entry name" value="HTH_ARSR"/>
    <property type="match status" value="1"/>
</dbReference>
<dbReference type="InterPro" id="IPR036388">
    <property type="entry name" value="WH-like_DNA-bd_sf"/>
</dbReference>
<dbReference type="InterPro" id="IPR011991">
    <property type="entry name" value="ArsR-like_HTH"/>
</dbReference>
<dbReference type="RefSeq" id="WP_161096990.1">
    <property type="nucleotide sequence ID" value="NZ_WWCW01000033.1"/>
</dbReference>
<feature type="domain" description="HTH arsR-type" evidence="1">
    <location>
        <begin position="14"/>
        <end position="94"/>
    </location>
</feature>
<organism evidence="2 3">
    <name type="scientific">Duganella vulcania</name>
    <dbReference type="NCBI Taxonomy" id="2692166"/>
    <lineage>
        <taxon>Bacteria</taxon>
        <taxon>Pseudomonadati</taxon>
        <taxon>Pseudomonadota</taxon>
        <taxon>Betaproteobacteria</taxon>
        <taxon>Burkholderiales</taxon>
        <taxon>Oxalobacteraceae</taxon>
        <taxon>Telluria group</taxon>
        <taxon>Duganella</taxon>
    </lineage>
</organism>
<reference evidence="2 3" key="1">
    <citation type="submission" date="2020-01" db="EMBL/GenBank/DDBJ databases">
        <title>Novel species isolated from a subtropical stream in China.</title>
        <authorList>
            <person name="Lu H."/>
        </authorList>
    </citation>
    <scope>NUCLEOTIDE SEQUENCE [LARGE SCALE GENOMIC DNA]</scope>
    <source>
        <strain evidence="2 3">FT82W</strain>
    </source>
</reference>
<dbReference type="Pfam" id="PF12840">
    <property type="entry name" value="HTH_20"/>
    <property type="match status" value="1"/>
</dbReference>
<comment type="caution">
    <text evidence="2">The sequence shown here is derived from an EMBL/GenBank/DDBJ whole genome shotgun (WGS) entry which is preliminary data.</text>
</comment>
<evidence type="ECO:0000313" key="2">
    <source>
        <dbReference type="EMBL" id="MYM87891.1"/>
    </source>
</evidence>
<dbReference type="InterPro" id="IPR036390">
    <property type="entry name" value="WH_DNA-bd_sf"/>
</dbReference>
<proteinExistence type="predicted"/>
<dbReference type="SMART" id="SM00418">
    <property type="entry name" value="HTH_ARSR"/>
    <property type="match status" value="1"/>
</dbReference>
<dbReference type="Gene3D" id="1.10.10.10">
    <property type="entry name" value="Winged helix-like DNA-binding domain superfamily/Winged helix DNA-binding domain"/>
    <property type="match status" value="1"/>
</dbReference>
<dbReference type="AlphaFoldDB" id="A0A845G214"/>
<dbReference type="EMBL" id="WWCW01000033">
    <property type="protein sequence ID" value="MYM87891.1"/>
    <property type="molecule type" value="Genomic_DNA"/>
</dbReference>
<evidence type="ECO:0000259" key="1">
    <source>
        <dbReference type="SMART" id="SM00418"/>
    </source>
</evidence>
<gene>
    <name evidence="2" type="ORF">GTP91_11960</name>
</gene>
<name>A0A845G214_9BURK</name>